<proteinExistence type="predicted"/>
<dbReference type="Pfam" id="PF20706">
    <property type="entry name" value="GT4-conflict"/>
    <property type="match status" value="1"/>
</dbReference>
<dbReference type="SUPFAM" id="SSF53756">
    <property type="entry name" value="UDP-Glycosyltransferase/glycogen phosphorylase"/>
    <property type="match status" value="1"/>
</dbReference>
<organism evidence="1 2">
    <name type="scientific">Ilumatobacter coccineus (strain NBRC 103263 / KCTC 29153 / YM16-304)</name>
    <dbReference type="NCBI Taxonomy" id="1313172"/>
    <lineage>
        <taxon>Bacteria</taxon>
        <taxon>Bacillati</taxon>
        <taxon>Actinomycetota</taxon>
        <taxon>Acidimicrobiia</taxon>
        <taxon>Acidimicrobiales</taxon>
        <taxon>Ilumatobacteraceae</taxon>
        <taxon>Ilumatobacter</taxon>
    </lineage>
</organism>
<dbReference type="Proteomes" id="UP000011863">
    <property type="component" value="Chromosome"/>
</dbReference>
<dbReference type="PANTHER" id="PTHR43083:SF6">
    <property type="entry name" value="MANNAN POLYMERASE COMPLEXES SUBUNIT MNN9"/>
    <property type="match status" value="1"/>
</dbReference>
<reference evidence="1 2" key="1">
    <citation type="journal article" date="2013" name="Int. J. Syst. Evol. Microbiol.">
        <title>Ilumatobacter nonamiense sp. nov. and Ilumatobacter coccineum sp. nov., isolated from seashore sand.</title>
        <authorList>
            <person name="Matsumoto A."/>
            <person name="Kasai H."/>
            <person name="Matsuo Y."/>
            <person name="Shizuri Y."/>
            <person name="Ichikawa N."/>
            <person name="Fujita N."/>
            <person name="Omura S."/>
            <person name="Takahashi Y."/>
        </authorList>
    </citation>
    <scope>NUCLEOTIDE SEQUENCE [LARGE SCALE GENOMIC DNA]</scope>
    <source>
        <strain evidence="2">NBRC 103263 / KCTC 29153 / YM16-304</strain>
    </source>
</reference>
<sequence>MPDRIRYACEWTPAGIGVAAQRCIRSLVAAGADVAWEPLVALGGPGRDRALDSSAAPAWMRALRRPESPDDVLVLHSVPAKWSSVSESLPARHRIGHSVWELEDLPLQWRFEMSCVDEFWVPTEWNRRTFERAFDKPVHVVPHAIELVEPCAPPITIPDGVAIVTVVSAWDWRKRPDRAIEAFCRAFTAADDVVLVVKTWPHSMQWPGLPESPAQMIAALLSRYPDAPRVLVETATWSDAEIAGLLERSACTLSLTASEGWGLAAFDAASLGVPAIITGYGGHVEYLGTDYPGLIPFEMVPTYHADTTLFERGTRWAHADIDAAIDVLRSVVDGSATALLDRAKQLGPELRDRYSADSVAAAALGACPERVRPSSTVRASTATVSAEPPEVVVLTPLKDSAHRAPAYVDRILGLEHPAERLSVAVLVSDSVDGTAAAFRSEFERLTDAGIRWSVFERDFGYRMPEDVERSDARHQVDRRTVLAKSRNQLLSRGLGDAEWALWLDGDVVDFPSDVIAQLLAVGEDVVHPNCFDSKGALFDLNAWTDQGLFHLDDYAGTGLVELHAVGGTMLLVNADRHRDGLIWPAYRHGIFNSRVRTDPSLVGRDELGEIETEGLAIMANDMGIACWGLPDLHIRHE</sequence>
<dbReference type="SUPFAM" id="SSF53448">
    <property type="entry name" value="Nucleotide-diphospho-sugar transferases"/>
    <property type="match status" value="1"/>
</dbReference>
<evidence type="ECO:0000313" key="2">
    <source>
        <dbReference type="Proteomes" id="UP000011863"/>
    </source>
</evidence>
<protein>
    <recommendedName>
        <fullName evidence="3">Glycosyltransferase</fullName>
    </recommendedName>
</protein>
<dbReference type="KEGG" id="aym:YM304_35330"/>
<dbReference type="OrthoDB" id="277808at2"/>
<keyword evidence="2" id="KW-1185">Reference proteome</keyword>
<dbReference type="PANTHER" id="PTHR43083">
    <property type="entry name" value="MANNAN POLYMERASE II"/>
    <property type="match status" value="1"/>
</dbReference>
<evidence type="ECO:0008006" key="3">
    <source>
        <dbReference type="Google" id="ProtNLM"/>
    </source>
</evidence>
<dbReference type="InterPro" id="IPR052086">
    <property type="entry name" value="Mannan_Polymerase_Subunit"/>
</dbReference>
<accession>A0A6C7EAU1</accession>
<dbReference type="Gene3D" id="3.90.550.10">
    <property type="entry name" value="Spore Coat Polysaccharide Biosynthesis Protein SpsA, Chain A"/>
    <property type="match status" value="2"/>
</dbReference>
<dbReference type="RefSeq" id="WP_015443094.1">
    <property type="nucleotide sequence ID" value="NC_020520.1"/>
</dbReference>
<dbReference type="Pfam" id="PF03452">
    <property type="entry name" value="Anp1"/>
    <property type="match status" value="1"/>
</dbReference>
<gene>
    <name evidence="1" type="ORF">YM304_35330</name>
</gene>
<evidence type="ECO:0000313" key="1">
    <source>
        <dbReference type="EMBL" id="BAN03847.1"/>
    </source>
</evidence>
<name>A0A6C7EAU1_ILUCY</name>
<dbReference type="InterPro" id="IPR029044">
    <property type="entry name" value="Nucleotide-diphossugar_trans"/>
</dbReference>
<dbReference type="EMBL" id="AP012057">
    <property type="protein sequence ID" value="BAN03847.1"/>
    <property type="molecule type" value="Genomic_DNA"/>
</dbReference>
<dbReference type="Gene3D" id="3.40.50.2000">
    <property type="entry name" value="Glycogen Phosphorylase B"/>
    <property type="match status" value="1"/>
</dbReference>
<dbReference type="AlphaFoldDB" id="A0A6C7EAU1"/>